<evidence type="ECO:0000313" key="1">
    <source>
        <dbReference type="EMBL" id="VFK61615.1"/>
    </source>
</evidence>
<reference evidence="1" key="1">
    <citation type="submission" date="2019-02" db="EMBL/GenBank/DDBJ databases">
        <authorList>
            <person name="Gruber-Vodicka R. H."/>
            <person name="Seah K. B. B."/>
        </authorList>
    </citation>
    <scope>NUCLEOTIDE SEQUENCE</scope>
    <source>
        <strain evidence="1">BECK_BZ126</strain>
    </source>
</reference>
<accession>A0A451A6F5</accession>
<gene>
    <name evidence="1" type="ORF">BECKTC1821F_GA0114240_10608</name>
</gene>
<organism evidence="1">
    <name type="scientific">Candidatus Kentrum sp. TC</name>
    <dbReference type="NCBI Taxonomy" id="2126339"/>
    <lineage>
        <taxon>Bacteria</taxon>
        <taxon>Pseudomonadati</taxon>
        <taxon>Pseudomonadota</taxon>
        <taxon>Gammaproteobacteria</taxon>
        <taxon>Candidatus Kentrum</taxon>
    </lineage>
</organism>
<dbReference type="EMBL" id="CAADFW010000060">
    <property type="protein sequence ID" value="VFK61615.1"/>
    <property type="molecule type" value="Genomic_DNA"/>
</dbReference>
<dbReference type="AlphaFoldDB" id="A0A451A6F5"/>
<protein>
    <submittedName>
        <fullName evidence="1">Uncharacterized protein</fullName>
    </submittedName>
</protein>
<name>A0A451A6F5_9GAMM</name>
<proteinExistence type="predicted"/>
<sequence length="88" mass="10428">MPRYIHKGGLGLLQRNVDDQRFISTILGFQVDEYDLRKYGSKALDLQFDRSTNTTRFGFLRCGFQRHDSKLFEFAEFFLSTRAGQYQY</sequence>